<evidence type="ECO:0000313" key="3">
    <source>
        <dbReference type="Proteomes" id="UP000008783"/>
    </source>
</evidence>
<accession>E3KLW4</accession>
<evidence type="ECO:0000313" key="2">
    <source>
        <dbReference type="EMBL" id="EFP85313.1"/>
    </source>
</evidence>
<organism evidence="2 3">
    <name type="scientific">Puccinia graminis f. sp. tritici (strain CRL 75-36-700-3 / race SCCL)</name>
    <name type="common">Black stem rust fungus</name>
    <dbReference type="NCBI Taxonomy" id="418459"/>
    <lineage>
        <taxon>Eukaryota</taxon>
        <taxon>Fungi</taxon>
        <taxon>Dikarya</taxon>
        <taxon>Basidiomycota</taxon>
        <taxon>Pucciniomycotina</taxon>
        <taxon>Pucciniomycetes</taxon>
        <taxon>Pucciniales</taxon>
        <taxon>Pucciniaceae</taxon>
        <taxon>Puccinia</taxon>
    </lineage>
</organism>
<gene>
    <name evidence="2" type="ORF">PGTG_11482</name>
</gene>
<name>E3KLW4_PUCGT</name>
<dbReference type="GeneID" id="10543856"/>
<dbReference type="AlphaFoldDB" id="E3KLW4"/>
<reference evidence="3" key="2">
    <citation type="journal article" date="2011" name="Proc. Natl. Acad. Sci. U.S.A.">
        <title>Obligate biotrophy features unraveled by the genomic analysis of rust fungi.</title>
        <authorList>
            <person name="Duplessis S."/>
            <person name="Cuomo C.A."/>
            <person name="Lin Y.-C."/>
            <person name="Aerts A."/>
            <person name="Tisserant E."/>
            <person name="Veneault-Fourrey C."/>
            <person name="Joly D.L."/>
            <person name="Hacquard S."/>
            <person name="Amselem J."/>
            <person name="Cantarel B.L."/>
            <person name="Chiu R."/>
            <person name="Coutinho P.M."/>
            <person name="Feau N."/>
            <person name="Field M."/>
            <person name="Frey P."/>
            <person name="Gelhaye E."/>
            <person name="Goldberg J."/>
            <person name="Grabherr M.G."/>
            <person name="Kodira C.D."/>
            <person name="Kohler A."/>
            <person name="Kuees U."/>
            <person name="Lindquist E.A."/>
            <person name="Lucas S.M."/>
            <person name="Mago R."/>
            <person name="Mauceli E."/>
            <person name="Morin E."/>
            <person name="Murat C."/>
            <person name="Pangilinan J.L."/>
            <person name="Park R."/>
            <person name="Pearson M."/>
            <person name="Quesneville H."/>
            <person name="Rouhier N."/>
            <person name="Sakthikumar S."/>
            <person name="Salamov A.A."/>
            <person name="Schmutz J."/>
            <person name="Selles B."/>
            <person name="Shapiro H."/>
            <person name="Tanguay P."/>
            <person name="Tuskan G.A."/>
            <person name="Henrissat B."/>
            <person name="Van de Peer Y."/>
            <person name="Rouze P."/>
            <person name="Ellis J.G."/>
            <person name="Dodds P.N."/>
            <person name="Schein J.E."/>
            <person name="Zhong S."/>
            <person name="Hamelin R.C."/>
            <person name="Grigoriev I.V."/>
            <person name="Szabo L.J."/>
            <person name="Martin F."/>
        </authorList>
    </citation>
    <scope>NUCLEOTIDE SEQUENCE [LARGE SCALE GENOMIC DNA]</scope>
    <source>
        <strain evidence="3">CRL 75-36-700-3 / race SCCL</strain>
    </source>
</reference>
<dbReference type="InParanoid" id="E3KLW4"/>
<feature type="region of interest" description="Disordered" evidence="1">
    <location>
        <begin position="22"/>
        <end position="50"/>
    </location>
</feature>
<dbReference type="Proteomes" id="UP000008783">
    <property type="component" value="Unassembled WGS sequence"/>
</dbReference>
<keyword evidence="3" id="KW-1185">Reference proteome</keyword>
<proteinExistence type="predicted"/>
<dbReference type="KEGG" id="pgr:PGTG_11482"/>
<dbReference type="VEuPathDB" id="FungiDB:PGTG_11482"/>
<sequence length="117" mass="12713">MIIPNENGNASVARIFTTEHSQLQKCSGAKPDPGVRRDAQSASLASPPDLAEGIRYSSTVPPGENLICHLAPGFRLHTSFAWRLMPFVTKGLSKDQGRKRYEGMSEEALLQQGIGGY</sequence>
<dbReference type="HOGENOM" id="CLU_2085962_0_0_1"/>
<dbReference type="EMBL" id="DS178294">
    <property type="protein sequence ID" value="EFP85313.1"/>
    <property type="molecule type" value="Genomic_DNA"/>
</dbReference>
<reference key="1">
    <citation type="submission" date="2007-01" db="EMBL/GenBank/DDBJ databases">
        <title>The Genome Sequence of Puccinia graminis f. sp. tritici Strain CRL 75-36-700-3.</title>
        <authorList>
            <consortium name="The Broad Institute Genome Sequencing Platform"/>
            <person name="Birren B."/>
            <person name="Lander E."/>
            <person name="Galagan J."/>
            <person name="Nusbaum C."/>
            <person name="Devon K."/>
            <person name="Cuomo C."/>
            <person name="Jaffe D."/>
            <person name="Butler J."/>
            <person name="Alvarez P."/>
            <person name="Gnerre S."/>
            <person name="Grabherr M."/>
            <person name="Mauceli E."/>
            <person name="Brockman W."/>
            <person name="Young S."/>
            <person name="LaButti K."/>
            <person name="Sykes S."/>
            <person name="DeCaprio D."/>
            <person name="Crawford M."/>
            <person name="Koehrsen M."/>
            <person name="Engels R."/>
            <person name="Montgomery P."/>
            <person name="Pearson M."/>
            <person name="Howarth C."/>
            <person name="Larson L."/>
            <person name="White J."/>
            <person name="Zeng Q."/>
            <person name="Kodira C."/>
            <person name="Yandava C."/>
            <person name="Alvarado L."/>
            <person name="O'Leary S."/>
            <person name="Szabo L."/>
            <person name="Dean R."/>
            <person name="Schein J."/>
        </authorList>
    </citation>
    <scope>NUCLEOTIDE SEQUENCE</scope>
    <source>
        <strain>CRL 75-36-700-3</strain>
    </source>
</reference>
<dbReference type="RefSeq" id="XP_003329732.1">
    <property type="nucleotide sequence ID" value="XM_003329684.1"/>
</dbReference>
<protein>
    <submittedName>
        <fullName evidence="2">Uncharacterized protein</fullName>
    </submittedName>
</protein>
<evidence type="ECO:0000256" key="1">
    <source>
        <dbReference type="SAM" id="MobiDB-lite"/>
    </source>
</evidence>